<dbReference type="WBParaSite" id="NBR_0001807301-mRNA-1">
    <property type="protein sequence ID" value="NBR_0001807301-mRNA-1"/>
    <property type="gene ID" value="NBR_0001807301"/>
</dbReference>
<dbReference type="GO" id="GO:0006144">
    <property type="term" value="P:purine nucleobase metabolic process"/>
    <property type="evidence" value="ECO:0007669"/>
    <property type="project" value="UniProtKB-KW"/>
</dbReference>
<accession>A0A0N4YLS2</accession>
<dbReference type="Gene3D" id="2.60.40.180">
    <property type="entry name" value="Transthyretin/hydroxyisourate hydrolase domain"/>
    <property type="match status" value="1"/>
</dbReference>
<evidence type="ECO:0000313" key="11">
    <source>
        <dbReference type="WBParaSite" id="NBR_0001807301-mRNA-1"/>
    </source>
</evidence>
<comment type="function">
    <text evidence="2">Catalyzes the hydrolysis of 5-hydroxyisourate (HIU) to 2-oxo-4-hydroxy-4-carboxy-5-ureidoimidazoline (OHCU).</text>
</comment>
<dbReference type="PANTHER" id="PTHR10395">
    <property type="entry name" value="URICASE AND TRANSTHYRETIN-RELATED"/>
    <property type="match status" value="1"/>
</dbReference>
<dbReference type="NCBIfam" id="TIGR02962">
    <property type="entry name" value="hdxy_isourate"/>
    <property type="match status" value="1"/>
</dbReference>
<evidence type="ECO:0000256" key="4">
    <source>
        <dbReference type="ARBA" id="ARBA00011881"/>
    </source>
</evidence>
<reference evidence="11" key="1">
    <citation type="submission" date="2016-04" db="UniProtKB">
        <authorList>
            <consortium name="WormBaseParasite"/>
        </authorList>
    </citation>
    <scope>IDENTIFICATION</scope>
</reference>
<evidence type="ECO:0000256" key="2">
    <source>
        <dbReference type="ARBA" id="ARBA00002704"/>
    </source>
</evidence>
<dbReference type="InterPro" id="IPR036817">
    <property type="entry name" value="Transthyretin/HIU_hydrolase_sf"/>
</dbReference>
<dbReference type="OMA" id="DADSHYH"/>
<keyword evidence="6 7" id="KW-0378">Hydrolase</keyword>
<evidence type="ECO:0000256" key="1">
    <source>
        <dbReference type="ARBA" id="ARBA00001043"/>
    </source>
</evidence>
<dbReference type="InterPro" id="IPR023416">
    <property type="entry name" value="Transthyretin/HIU_hydrolase_d"/>
</dbReference>
<feature type="domain" description="Transthyretin/hydroxyisourate hydrolase" evidence="8">
    <location>
        <begin position="41"/>
        <end position="141"/>
    </location>
</feature>
<comment type="similarity">
    <text evidence="3 7">Belongs to the transthyretin family. 5-hydroxyisourate hydrolase subfamily.</text>
</comment>
<dbReference type="GO" id="GO:0033971">
    <property type="term" value="F:hydroxyisourate hydrolase activity"/>
    <property type="evidence" value="ECO:0007669"/>
    <property type="project" value="UniProtKB-EC"/>
</dbReference>
<evidence type="ECO:0000256" key="6">
    <source>
        <dbReference type="ARBA" id="ARBA00022801"/>
    </source>
</evidence>
<dbReference type="EC" id="3.5.2.17" evidence="7"/>
<organism evidence="11">
    <name type="scientific">Nippostrongylus brasiliensis</name>
    <name type="common">Rat hookworm</name>
    <dbReference type="NCBI Taxonomy" id="27835"/>
    <lineage>
        <taxon>Eukaryota</taxon>
        <taxon>Metazoa</taxon>
        <taxon>Ecdysozoa</taxon>
        <taxon>Nematoda</taxon>
        <taxon>Chromadorea</taxon>
        <taxon>Rhabditida</taxon>
        <taxon>Rhabditina</taxon>
        <taxon>Rhabditomorpha</taxon>
        <taxon>Strongyloidea</taxon>
        <taxon>Heligmosomidae</taxon>
        <taxon>Nippostrongylus</taxon>
    </lineage>
</organism>
<evidence type="ECO:0000313" key="10">
    <source>
        <dbReference type="Proteomes" id="UP000271162"/>
    </source>
</evidence>
<keyword evidence="5 7" id="KW-0659">Purine metabolism</keyword>
<dbReference type="PRINTS" id="PR00189">
    <property type="entry name" value="TRNSTHYRETIN"/>
</dbReference>
<dbReference type="InterPro" id="IPR014306">
    <property type="entry name" value="Hydroxyisourate_hydrolase"/>
</dbReference>
<dbReference type="Pfam" id="PF00576">
    <property type="entry name" value="Transthyretin"/>
    <property type="match status" value="1"/>
</dbReference>
<dbReference type="InterPro" id="IPR023418">
    <property type="entry name" value="Thyroxine_BS"/>
</dbReference>
<dbReference type="PROSITE" id="PS00768">
    <property type="entry name" value="TRANSTHYRETIN_1"/>
    <property type="match status" value="1"/>
</dbReference>
<dbReference type="CDD" id="cd05822">
    <property type="entry name" value="TLP_HIUase"/>
    <property type="match status" value="1"/>
</dbReference>
<dbReference type="Proteomes" id="UP000271162">
    <property type="component" value="Unassembled WGS sequence"/>
</dbReference>
<reference evidence="9 10" key="2">
    <citation type="submission" date="2018-11" db="EMBL/GenBank/DDBJ databases">
        <authorList>
            <consortium name="Pathogen Informatics"/>
        </authorList>
    </citation>
    <scope>NUCLEOTIDE SEQUENCE [LARGE SCALE GENOMIC DNA]</scope>
</reference>
<sequence>MCYATTVLLAIGIQHPDERLQTDPLNESGLVMADTVPTASISSHVLDTVIGQPAKGVQVIAFIEDGDRWRKIGDTVPWVSPNVDLQKGTYKLWFGVGSYYNRQHLDSFYPYVEVFFNVNDTTRHYHVPLTLSPYAYSTYRGS</sequence>
<evidence type="ECO:0000256" key="7">
    <source>
        <dbReference type="RuleBase" id="RU361270"/>
    </source>
</evidence>
<keyword evidence="10" id="KW-1185">Reference proteome</keyword>
<evidence type="ECO:0000259" key="8">
    <source>
        <dbReference type="Pfam" id="PF00576"/>
    </source>
</evidence>
<dbReference type="SUPFAM" id="SSF49472">
    <property type="entry name" value="Transthyretin (synonym: prealbumin)"/>
    <property type="match status" value="1"/>
</dbReference>
<comment type="catalytic activity">
    <reaction evidence="1 7">
        <text>5-hydroxyisourate + H2O = 5-hydroxy-2-oxo-4-ureido-2,5-dihydro-1H-imidazole-5-carboxylate + H(+)</text>
        <dbReference type="Rhea" id="RHEA:23736"/>
        <dbReference type="ChEBI" id="CHEBI:15377"/>
        <dbReference type="ChEBI" id="CHEBI:15378"/>
        <dbReference type="ChEBI" id="CHEBI:18072"/>
        <dbReference type="ChEBI" id="CHEBI:58639"/>
        <dbReference type="EC" id="3.5.2.17"/>
    </reaction>
</comment>
<dbReference type="InterPro" id="IPR000895">
    <property type="entry name" value="Transthyretin/HIU_hydrolase"/>
</dbReference>
<proteinExistence type="inferred from homology"/>
<name>A0A0N4YLS2_NIPBR</name>
<evidence type="ECO:0000256" key="3">
    <source>
        <dbReference type="ARBA" id="ARBA00009850"/>
    </source>
</evidence>
<dbReference type="EMBL" id="UYSL01023161">
    <property type="protein sequence ID" value="VDL81795.1"/>
    <property type="molecule type" value="Genomic_DNA"/>
</dbReference>
<evidence type="ECO:0000256" key="5">
    <source>
        <dbReference type="ARBA" id="ARBA00022631"/>
    </source>
</evidence>
<gene>
    <name evidence="9" type="ORF">NBR_LOCUS18074</name>
</gene>
<protein>
    <recommendedName>
        <fullName evidence="7">5-hydroxyisourate hydrolase</fullName>
        <shortName evidence="7">HIU hydrolase</shortName>
        <shortName evidence="7">HIUHase</shortName>
        <ecNumber evidence="7">3.5.2.17</ecNumber>
    </recommendedName>
</protein>
<evidence type="ECO:0000313" key="9">
    <source>
        <dbReference type="EMBL" id="VDL81795.1"/>
    </source>
</evidence>
<comment type="subunit">
    <text evidence="4 7">Homotetramer.</text>
</comment>
<dbReference type="AlphaFoldDB" id="A0A0N4YLS2"/>
<dbReference type="STRING" id="27835.A0A0N4YLS2"/>
<dbReference type="PANTHER" id="PTHR10395:SF7">
    <property type="entry name" value="5-HYDROXYISOURATE HYDROLASE"/>
    <property type="match status" value="1"/>
</dbReference>